<keyword evidence="8" id="KW-1185">Reference proteome</keyword>
<evidence type="ECO:0000259" key="6">
    <source>
        <dbReference type="PROSITE" id="PS51007"/>
    </source>
</evidence>
<dbReference type="EMBL" id="JAHWXP010000002">
    <property type="protein sequence ID" value="MBY8337296.1"/>
    <property type="molecule type" value="Genomic_DNA"/>
</dbReference>
<evidence type="ECO:0000313" key="8">
    <source>
        <dbReference type="Proteomes" id="UP000759298"/>
    </source>
</evidence>
<keyword evidence="3 4" id="KW-0408">Iron</keyword>
<keyword evidence="1 4" id="KW-0349">Heme</keyword>
<dbReference type="PROSITE" id="PS51007">
    <property type="entry name" value="CYTC"/>
    <property type="match status" value="1"/>
</dbReference>
<evidence type="ECO:0000256" key="3">
    <source>
        <dbReference type="ARBA" id="ARBA00023004"/>
    </source>
</evidence>
<dbReference type="InterPro" id="IPR009056">
    <property type="entry name" value="Cyt_c-like_dom"/>
</dbReference>
<dbReference type="Proteomes" id="UP000759298">
    <property type="component" value="Unassembled WGS sequence"/>
</dbReference>
<reference evidence="7 8" key="1">
    <citation type="submission" date="2021-07" db="EMBL/GenBank/DDBJ databases">
        <title>Alteriqipengyuania abyssalis NZ-12B nov, sp.nov isolated from deep sea sponge in pacific ocean.</title>
        <authorList>
            <person name="Tareen S."/>
            <person name="Wink J."/>
        </authorList>
    </citation>
    <scope>NUCLEOTIDE SEQUENCE [LARGE SCALE GENOMIC DNA]</scope>
    <source>
        <strain evidence="7 8">NZ-12B</strain>
    </source>
</reference>
<name>A0ABS7PE83_9SPHN</name>
<comment type="caution">
    <text evidence="7">The sequence shown here is derived from an EMBL/GenBank/DDBJ whole genome shotgun (WGS) entry which is preliminary data.</text>
</comment>
<dbReference type="PROSITE" id="PS51257">
    <property type="entry name" value="PROKAR_LIPOPROTEIN"/>
    <property type="match status" value="1"/>
</dbReference>
<sequence length="133" mass="13959">MKPQFVLLAAVGTLALAACQPDTPVQSATAAEPQPSRAELAQTDADGVPMLVGAVCGSCHAVAPGALSPLPQAPTFPEIANRDGLTRETLTAYLRDAHNYPDIMDVGLTDADVALVTDYMLSLKDPDYRRPPS</sequence>
<evidence type="ECO:0000256" key="5">
    <source>
        <dbReference type="SAM" id="SignalP"/>
    </source>
</evidence>
<evidence type="ECO:0000313" key="7">
    <source>
        <dbReference type="EMBL" id="MBY8337296.1"/>
    </source>
</evidence>
<keyword evidence="2 4" id="KW-0479">Metal-binding</keyword>
<feature type="chain" id="PRO_5046859264" evidence="5">
    <location>
        <begin position="18"/>
        <end position="133"/>
    </location>
</feature>
<evidence type="ECO:0000256" key="4">
    <source>
        <dbReference type="PROSITE-ProRule" id="PRU00433"/>
    </source>
</evidence>
<dbReference type="InterPro" id="IPR036909">
    <property type="entry name" value="Cyt_c-like_dom_sf"/>
</dbReference>
<protein>
    <submittedName>
        <fullName evidence="7">Cytochrome c</fullName>
    </submittedName>
</protein>
<dbReference type="Gene3D" id="1.10.760.10">
    <property type="entry name" value="Cytochrome c-like domain"/>
    <property type="match status" value="1"/>
</dbReference>
<proteinExistence type="predicted"/>
<feature type="domain" description="Cytochrome c" evidence="6">
    <location>
        <begin position="42"/>
        <end position="124"/>
    </location>
</feature>
<accession>A0ABS7PE83</accession>
<gene>
    <name evidence="7" type="ORF">KYN89_09555</name>
</gene>
<evidence type="ECO:0000256" key="1">
    <source>
        <dbReference type="ARBA" id="ARBA00022617"/>
    </source>
</evidence>
<evidence type="ECO:0000256" key="2">
    <source>
        <dbReference type="ARBA" id="ARBA00022723"/>
    </source>
</evidence>
<feature type="signal peptide" evidence="5">
    <location>
        <begin position="1"/>
        <end position="17"/>
    </location>
</feature>
<organism evidence="7 8">
    <name type="scientific">Alteriqipengyuania abyssalis</name>
    <dbReference type="NCBI Taxonomy" id="2860200"/>
    <lineage>
        <taxon>Bacteria</taxon>
        <taxon>Pseudomonadati</taxon>
        <taxon>Pseudomonadota</taxon>
        <taxon>Alphaproteobacteria</taxon>
        <taxon>Sphingomonadales</taxon>
        <taxon>Erythrobacteraceae</taxon>
        <taxon>Alteriqipengyuania</taxon>
    </lineage>
</organism>
<dbReference type="SUPFAM" id="SSF46626">
    <property type="entry name" value="Cytochrome c"/>
    <property type="match status" value="1"/>
</dbReference>
<keyword evidence="5" id="KW-0732">Signal</keyword>